<comment type="caution">
    <text evidence="1">The sequence shown here is derived from an EMBL/GenBank/DDBJ whole genome shotgun (WGS) entry which is preliminary data.</text>
</comment>
<accession>A0A0P7AYL0</accession>
<name>A0A0P7AYL0_9FLAO</name>
<gene>
    <name evidence="1" type="ORF">I595_3372</name>
</gene>
<dbReference type="Proteomes" id="UP000050280">
    <property type="component" value="Unassembled WGS sequence"/>
</dbReference>
<protein>
    <submittedName>
        <fullName evidence="1">Uncharacterized protein</fullName>
    </submittedName>
</protein>
<evidence type="ECO:0000313" key="1">
    <source>
        <dbReference type="EMBL" id="KPM30550.1"/>
    </source>
</evidence>
<sequence>MVLRRKIYRITFLMETMVCDQTDFLNSYSDLKNGIGDIH</sequence>
<reference evidence="1 2" key="1">
    <citation type="submission" date="2015-09" db="EMBL/GenBank/DDBJ databases">
        <title>Genome sequence of the marine flavobacterium Croceitalea dokdonensis DOKDO 023 that contains proton- and sodium-pumping rhodopsins.</title>
        <authorList>
            <person name="Kwon S.-K."/>
            <person name="Lee H.K."/>
            <person name="Kwak M.-J."/>
            <person name="Kim J.F."/>
        </authorList>
    </citation>
    <scope>NUCLEOTIDE SEQUENCE [LARGE SCALE GENOMIC DNA]</scope>
    <source>
        <strain evidence="1 2">DOKDO 023</strain>
    </source>
</reference>
<dbReference type="EMBL" id="LDJX01000008">
    <property type="protein sequence ID" value="KPM30550.1"/>
    <property type="molecule type" value="Genomic_DNA"/>
</dbReference>
<dbReference type="AlphaFoldDB" id="A0A0P7AYL0"/>
<keyword evidence="2" id="KW-1185">Reference proteome</keyword>
<proteinExistence type="predicted"/>
<organism evidence="1 2">
    <name type="scientific">Croceitalea dokdonensis DOKDO 023</name>
    <dbReference type="NCBI Taxonomy" id="1300341"/>
    <lineage>
        <taxon>Bacteria</taxon>
        <taxon>Pseudomonadati</taxon>
        <taxon>Bacteroidota</taxon>
        <taxon>Flavobacteriia</taxon>
        <taxon>Flavobacteriales</taxon>
        <taxon>Flavobacteriaceae</taxon>
        <taxon>Croceitalea</taxon>
    </lineage>
</organism>
<evidence type="ECO:0000313" key="2">
    <source>
        <dbReference type="Proteomes" id="UP000050280"/>
    </source>
</evidence>